<dbReference type="Proteomes" id="UP001236806">
    <property type="component" value="Unassembled WGS sequence"/>
</dbReference>
<comment type="caution">
    <text evidence="5">The sequence shown here is derived from an EMBL/GenBank/DDBJ whole genome shotgun (WGS) entry which is preliminary data.</text>
</comment>
<protein>
    <submittedName>
        <fullName evidence="5">4-hydroxy-2-oxoheptanedioate aldolase</fullName>
        <ecNumber evidence="5">4.1.2.52</ecNumber>
    </submittedName>
</protein>
<dbReference type="InterPro" id="IPR005000">
    <property type="entry name" value="Aldolase/citrate-lyase_domain"/>
</dbReference>
<dbReference type="PANTHER" id="PTHR30502">
    <property type="entry name" value="2-KETO-3-DEOXY-L-RHAMNONATE ALDOLASE"/>
    <property type="match status" value="1"/>
</dbReference>
<feature type="domain" description="HpcH/HpaI aldolase/citrate lyase" evidence="4">
    <location>
        <begin position="18"/>
        <end position="239"/>
    </location>
</feature>
<dbReference type="PANTHER" id="PTHR30502:SF0">
    <property type="entry name" value="PHOSPHOENOLPYRUVATE CARBOXYLASE FAMILY PROTEIN"/>
    <property type="match status" value="1"/>
</dbReference>
<evidence type="ECO:0000259" key="4">
    <source>
        <dbReference type="Pfam" id="PF03328"/>
    </source>
</evidence>
<dbReference type="SUPFAM" id="SSF51621">
    <property type="entry name" value="Phosphoenolpyruvate/pyruvate domain"/>
    <property type="match status" value="1"/>
</dbReference>
<evidence type="ECO:0000313" key="6">
    <source>
        <dbReference type="Proteomes" id="UP001236806"/>
    </source>
</evidence>
<comment type="similarity">
    <text evidence="1">Belongs to the HpcH/HpaI aldolase family.</text>
</comment>
<dbReference type="GO" id="GO:0016829">
    <property type="term" value="F:lyase activity"/>
    <property type="evidence" value="ECO:0007669"/>
    <property type="project" value="UniProtKB-KW"/>
</dbReference>
<evidence type="ECO:0000256" key="3">
    <source>
        <dbReference type="ARBA" id="ARBA00023239"/>
    </source>
</evidence>
<dbReference type="RefSeq" id="WP_306638499.1">
    <property type="nucleotide sequence ID" value="NZ_JAUSXB010000001.1"/>
</dbReference>
<dbReference type="EC" id="4.1.2.52" evidence="5"/>
<dbReference type="Gene3D" id="3.20.20.60">
    <property type="entry name" value="Phosphoenolpyruvate-binding domains"/>
    <property type="match status" value="1"/>
</dbReference>
<proteinExistence type="inferred from homology"/>
<keyword evidence="2" id="KW-0479">Metal-binding</keyword>
<dbReference type="InterPro" id="IPR050251">
    <property type="entry name" value="HpcH-HpaI_aldolase"/>
</dbReference>
<gene>
    <name evidence="5" type="ORF">QFZ36_003686</name>
</gene>
<evidence type="ECO:0000256" key="2">
    <source>
        <dbReference type="ARBA" id="ARBA00022723"/>
    </source>
</evidence>
<dbReference type="EMBL" id="JAUSXB010000001">
    <property type="protein sequence ID" value="MDQ0676125.1"/>
    <property type="molecule type" value="Genomic_DNA"/>
</dbReference>
<evidence type="ECO:0000313" key="5">
    <source>
        <dbReference type="EMBL" id="MDQ0676125.1"/>
    </source>
</evidence>
<dbReference type="InterPro" id="IPR040442">
    <property type="entry name" value="Pyrv_kinase-like_dom_sf"/>
</dbReference>
<organism evidence="5 6">
    <name type="scientific">Pseudarthrobacter siccitolerans</name>
    <dbReference type="NCBI Taxonomy" id="861266"/>
    <lineage>
        <taxon>Bacteria</taxon>
        <taxon>Bacillati</taxon>
        <taxon>Actinomycetota</taxon>
        <taxon>Actinomycetes</taxon>
        <taxon>Micrococcales</taxon>
        <taxon>Micrococcaceae</taxon>
        <taxon>Pseudarthrobacter</taxon>
    </lineage>
</organism>
<keyword evidence="6" id="KW-1185">Reference proteome</keyword>
<accession>A0ABU0PQ75</accession>
<evidence type="ECO:0000256" key="1">
    <source>
        <dbReference type="ARBA" id="ARBA00005568"/>
    </source>
</evidence>
<name>A0ABU0PQ75_9MICC</name>
<dbReference type="InterPro" id="IPR015813">
    <property type="entry name" value="Pyrv/PenolPyrv_kinase-like_dom"/>
</dbReference>
<reference evidence="5 6" key="1">
    <citation type="submission" date="2023-07" db="EMBL/GenBank/DDBJ databases">
        <title>Comparative genomics of wheat-associated soil bacteria to identify genetic determinants of phenazine resistance.</title>
        <authorList>
            <person name="Mouncey N."/>
        </authorList>
    </citation>
    <scope>NUCLEOTIDE SEQUENCE [LARGE SCALE GENOMIC DNA]</scope>
    <source>
        <strain evidence="5 6">W1I3</strain>
    </source>
</reference>
<dbReference type="Pfam" id="PF03328">
    <property type="entry name" value="HpcH_HpaI"/>
    <property type="match status" value="1"/>
</dbReference>
<sequence length="254" mass="26000">MTAASFAAKARANKPVVGYWVVLDSPVSTERVARLGYDYVALDAQHGLMGYSGWLHGLMAIDAAGAAGIVRVPSNNAAFIGQALDAGAAGVIVPLVNNAQEAAAAVRAVRYPPHGMRSYGPMRSALRIGPVPAEADATVLCLAMIETPEGLANVKEICAVPGIDGVYIGPSDLCLAVGGKFPNDPDVAEEFNAALVTIREAAQDAGVIAAIHTASGEIAAQRISEGFTFVTVASDLTHLEIAAANHLATARSGG</sequence>
<keyword evidence="3 5" id="KW-0456">Lyase</keyword>